<dbReference type="STRING" id="435.A0U92_01795"/>
<dbReference type="SUPFAM" id="SSF101898">
    <property type="entry name" value="NHL repeat"/>
    <property type="match status" value="1"/>
</dbReference>
<dbReference type="Pfam" id="PF03022">
    <property type="entry name" value="MRJP"/>
    <property type="match status" value="1"/>
</dbReference>
<dbReference type="EMBL" id="CP014692">
    <property type="protein sequence ID" value="AQS83711.1"/>
    <property type="molecule type" value="Genomic_DNA"/>
</dbReference>
<protein>
    <submittedName>
        <fullName evidence="4">Gluconolactonase</fullName>
    </submittedName>
</protein>
<dbReference type="InterPro" id="IPR017996">
    <property type="entry name" value="MRJP/yellow-related"/>
</dbReference>
<accession>A0A1U9KD36</accession>
<feature type="signal peptide" evidence="3">
    <location>
        <begin position="1"/>
        <end position="33"/>
    </location>
</feature>
<dbReference type="OrthoDB" id="9797664at2"/>
<evidence type="ECO:0000313" key="4">
    <source>
        <dbReference type="EMBL" id="AQS83711.1"/>
    </source>
</evidence>
<dbReference type="Proteomes" id="UP000188937">
    <property type="component" value="Chromosome"/>
</dbReference>
<evidence type="ECO:0000256" key="1">
    <source>
        <dbReference type="ARBA" id="ARBA00004613"/>
    </source>
</evidence>
<sequence length="388" mass="41183">MNRVKLSAMKRLLLVTCLSLSPALATFSTSALAVPMPEKPEATAADLTPVVTSPSQIWESVIALPDGRLVLEAPRWLGNPGPQLSIATAGGAPVPYPDAGWNAAEGDPARRFVALTSMTRAADGTLWLVDSGVPDREAKPEAPAKLIQIDPSTGLVKRSFPVSADALRDGSILAGIAVHGQTAYVADSGVPGILVIDLESGVARRFLDHVEGLTAKRPIETPNGTVKARDGRPLAIDATLIAISPDGQWLYVQSYCGPLYRIATRLFDDPDSTNTALQESATLWYKTHALGGLTVGPDGTLYWSDVTTGSINSYTPGRIPHHLITDPRLKWPGGLSLSTAPSGSTLFVPAAQLDQAARFQNGQATVQWPVTVYSFHVPEDATSDVLRK</sequence>
<dbReference type="Gene3D" id="2.120.10.30">
    <property type="entry name" value="TolB, C-terminal domain"/>
    <property type="match status" value="1"/>
</dbReference>
<evidence type="ECO:0000256" key="2">
    <source>
        <dbReference type="ARBA" id="ARBA00022525"/>
    </source>
</evidence>
<dbReference type="InterPro" id="IPR011042">
    <property type="entry name" value="6-blade_b-propeller_TolB-like"/>
</dbReference>
<keyword evidence="3" id="KW-0732">Signal</keyword>
<evidence type="ECO:0000256" key="3">
    <source>
        <dbReference type="SAM" id="SignalP"/>
    </source>
</evidence>
<gene>
    <name evidence="4" type="ORF">A0U92_01795</name>
</gene>
<keyword evidence="5" id="KW-1185">Reference proteome</keyword>
<dbReference type="KEGG" id="aace:A0U92_01795"/>
<evidence type="ECO:0000313" key="5">
    <source>
        <dbReference type="Proteomes" id="UP000188937"/>
    </source>
</evidence>
<keyword evidence="2" id="KW-0964">Secreted</keyword>
<dbReference type="AlphaFoldDB" id="A0A1U9KD36"/>
<dbReference type="eggNOG" id="COG3386">
    <property type="taxonomic scope" value="Bacteria"/>
</dbReference>
<name>A0A1U9KD36_ACEAC</name>
<organism evidence="4 5">
    <name type="scientific">Acetobacter aceti</name>
    <dbReference type="NCBI Taxonomy" id="435"/>
    <lineage>
        <taxon>Bacteria</taxon>
        <taxon>Pseudomonadati</taxon>
        <taxon>Pseudomonadota</taxon>
        <taxon>Alphaproteobacteria</taxon>
        <taxon>Acetobacterales</taxon>
        <taxon>Acetobacteraceae</taxon>
        <taxon>Acetobacter</taxon>
        <taxon>Acetobacter subgen. Acetobacter</taxon>
    </lineage>
</organism>
<reference evidence="4 5" key="1">
    <citation type="submission" date="2016-03" db="EMBL/GenBank/DDBJ databases">
        <title>Acetic acid bacteria sequencing.</title>
        <authorList>
            <person name="Brandt J."/>
            <person name="Jakob F."/>
            <person name="Vogel R.F."/>
        </authorList>
    </citation>
    <scope>NUCLEOTIDE SEQUENCE [LARGE SCALE GENOMIC DNA]</scope>
    <source>
        <strain evidence="4 5">TMW2.1153</strain>
    </source>
</reference>
<dbReference type="GO" id="GO:0005576">
    <property type="term" value="C:extracellular region"/>
    <property type="evidence" value="ECO:0007669"/>
    <property type="project" value="UniProtKB-SubCell"/>
</dbReference>
<comment type="subcellular location">
    <subcellularLocation>
        <location evidence="1">Secreted</location>
    </subcellularLocation>
</comment>
<proteinExistence type="predicted"/>
<feature type="chain" id="PRO_5012866357" evidence="3">
    <location>
        <begin position="34"/>
        <end position="388"/>
    </location>
</feature>